<comment type="similarity">
    <text evidence="1">Belongs to the F420H(2)-dependent quinone reductase family.</text>
</comment>
<protein>
    <submittedName>
        <fullName evidence="3">Nitroreductase family deazaflavin-dependent oxidoreductase</fullName>
    </submittedName>
</protein>
<organism evidence="3 4">
    <name type="scientific">Iamia majanohamensis</name>
    <dbReference type="NCBI Taxonomy" id="467976"/>
    <lineage>
        <taxon>Bacteria</taxon>
        <taxon>Bacillati</taxon>
        <taxon>Actinomycetota</taxon>
        <taxon>Acidimicrobiia</taxon>
        <taxon>Acidimicrobiales</taxon>
        <taxon>Iamiaceae</taxon>
        <taxon>Iamia</taxon>
    </lineage>
</organism>
<accession>A0AAE9Y8H4</accession>
<dbReference type="InterPro" id="IPR004378">
    <property type="entry name" value="F420H2_quin_Rdtase"/>
</dbReference>
<evidence type="ECO:0000313" key="3">
    <source>
        <dbReference type="EMBL" id="WCO66418.1"/>
    </source>
</evidence>
<proteinExistence type="inferred from homology"/>
<dbReference type="Gene3D" id="2.30.110.10">
    <property type="entry name" value="Electron Transport, Fmn-binding Protein, Chain A"/>
    <property type="match status" value="1"/>
</dbReference>
<dbReference type="PANTHER" id="PTHR39428">
    <property type="entry name" value="F420H(2)-DEPENDENT QUINONE REDUCTASE RV1261C"/>
    <property type="match status" value="1"/>
</dbReference>
<keyword evidence="4" id="KW-1185">Reference proteome</keyword>
<dbReference type="KEGG" id="ima:PO878_18120"/>
<evidence type="ECO:0000256" key="1">
    <source>
        <dbReference type="ARBA" id="ARBA00008710"/>
    </source>
</evidence>
<dbReference type="NCBIfam" id="TIGR00026">
    <property type="entry name" value="hi_GC_TIGR00026"/>
    <property type="match status" value="1"/>
</dbReference>
<dbReference type="Pfam" id="PF04075">
    <property type="entry name" value="F420H2_quin_red"/>
    <property type="match status" value="1"/>
</dbReference>
<dbReference type="EMBL" id="CP116942">
    <property type="protein sequence ID" value="WCO66418.1"/>
    <property type="molecule type" value="Genomic_DNA"/>
</dbReference>
<comment type="catalytic activity">
    <reaction evidence="2">
        <text>oxidized coenzyme F420-(gamma-L-Glu)(n) + a quinol + H(+) = reduced coenzyme F420-(gamma-L-Glu)(n) + a quinone</text>
        <dbReference type="Rhea" id="RHEA:39663"/>
        <dbReference type="Rhea" id="RHEA-COMP:12939"/>
        <dbReference type="Rhea" id="RHEA-COMP:14378"/>
        <dbReference type="ChEBI" id="CHEBI:15378"/>
        <dbReference type="ChEBI" id="CHEBI:24646"/>
        <dbReference type="ChEBI" id="CHEBI:132124"/>
        <dbReference type="ChEBI" id="CHEBI:133980"/>
        <dbReference type="ChEBI" id="CHEBI:139511"/>
    </reaction>
</comment>
<reference evidence="3" key="1">
    <citation type="submission" date="2023-01" db="EMBL/GenBank/DDBJ databases">
        <title>The diversity of Class Acidimicrobiia in South China Sea sediment environments and the proposal of Iamia marina sp. nov., a novel species of the genus Iamia.</title>
        <authorList>
            <person name="He Y."/>
            <person name="Tian X."/>
        </authorList>
    </citation>
    <scope>NUCLEOTIDE SEQUENCE</scope>
    <source>
        <strain evidence="3">DSM 19957</strain>
    </source>
</reference>
<dbReference type="PANTHER" id="PTHR39428:SF1">
    <property type="entry name" value="F420H(2)-DEPENDENT QUINONE REDUCTASE RV1261C"/>
    <property type="match status" value="1"/>
</dbReference>
<dbReference type="Proteomes" id="UP001216390">
    <property type="component" value="Chromosome"/>
</dbReference>
<evidence type="ECO:0000313" key="4">
    <source>
        <dbReference type="Proteomes" id="UP001216390"/>
    </source>
</evidence>
<dbReference type="InterPro" id="IPR012349">
    <property type="entry name" value="Split_barrel_FMN-bd"/>
</dbReference>
<gene>
    <name evidence="3" type="ORF">PO878_18120</name>
</gene>
<sequence>MADIDDFNARIIEEFRANEGRVGGPFEGAPMILVHTVGARSGQPRVNPLVYQPLDGERVAIFASAAGADHHPAWFHNLVATPEVEVEVGTDVRTVRARVAEGDERERIWEAQKAAAPGFADYEAKTDRTIPVVVLEPT</sequence>
<evidence type="ECO:0000256" key="2">
    <source>
        <dbReference type="ARBA" id="ARBA00049106"/>
    </source>
</evidence>
<name>A0AAE9Y8H4_9ACTN</name>
<dbReference type="GO" id="GO:0005886">
    <property type="term" value="C:plasma membrane"/>
    <property type="evidence" value="ECO:0007669"/>
    <property type="project" value="TreeGrafter"/>
</dbReference>
<dbReference type="GO" id="GO:0016491">
    <property type="term" value="F:oxidoreductase activity"/>
    <property type="evidence" value="ECO:0007669"/>
    <property type="project" value="InterPro"/>
</dbReference>
<dbReference type="SUPFAM" id="SSF50475">
    <property type="entry name" value="FMN-binding split barrel"/>
    <property type="match status" value="1"/>
</dbReference>
<dbReference type="GO" id="GO:0070967">
    <property type="term" value="F:coenzyme F420 binding"/>
    <property type="evidence" value="ECO:0007669"/>
    <property type="project" value="TreeGrafter"/>
</dbReference>
<dbReference type="AlphaFoldDB" id="A0AAE9Y8H4"/>